<sequence>MEKRNEKSKKGINGISRFFDININSKEEKIARKVVINPTKGNIENDMEIII</sequence>
<accession>A0A2H4UEE3</accession>
<dbReference type="EMBL" id="MF957316">
    <property type="protein sequence ID" value="ATZ71629.1"/>
    <property type="molecule type" value="Genomic_DNA"/>
</dbReference>
<proteinExistence type="predicted"/>
<organism evidence="1">
    <name type="scientific">Enterobacter sp. HP19</name>
    <dbReference type="NCBI Taxonomy" id="1811975"/>
    <lineage>
        <taxon>Bacteria</taxon>
        <taxon>Pseudomonadati</taxon>
        <taxon>Pseudomonadota</taxon>
        <taxon>Gammaproteobacteria</taxon>
        <taxon>Enterobacterales</taxon>
        <taxon>Enterobacteriaceae</taxon>
        <taxon>Enterobacter</taxon>
    </lineage>
</organism>
<geneLocation type="plasmid" evidence="1">
    <name>unnamed</name>
</geneLocation>
<dbReference type="AlphaFoldDB" id="A0A2H4UEE3"/>
<name>A0A2H4UEE3_9ENTR</name>
<reference evidence="1" key="1">
    <citation type="submission" date="2017-09" db="EMBL/GenBank/DDBJ databases">
        <title>Bacteria from fildes peninsula of king george island (maritime Antarctica), carry class 1 integrons and antibiotic resistance cassettes in conjugative plasmids.</title>
        <authorList>
            <person name="Antelo V.B."/>
            <person name="Batista S.B."/>
            <person name="Guerout A.M."/>
            <person name="Mazel D."/>
            <person name="Romero V."/>
            <person name="Sotelo Silveira J."/>
        </authorList>
    </citation>
    <scope>NUCLEOTIDE SEQUENCE</scope>
    <source>
        <strain evidence="1">HP19</strain>
        <plasmid evidence="1">unnamed</plasmid>
    </source>
</reference>
<protein>
    <submittedName>
        <fullName evidence="1">Uncharacterized protein</fullName>
    </submittedName>
</protein>
<evidence type="ECO:0000313" key="1">
    <source>
        <dbReference type="EMBL" id="ATZ71629.1"/>
    </source>
</evidence>
<keyword evidence="1" id="KW-0614">Plasmid</keyword>